<dbReference type="InterPro" id="IPR002068">
    <property type="entry name" value="A-crystallin/Hsp20_dom"/>
</dbReference>
<evidence type="ECO:0000259" key="5">
    <source>
        <dbReference type="PROSITE" id="PS01031"/>
    </source>
</evidence>
<comment type="similarity">
    <text evidence="2 3">Belongs to the small heat shock protein (HSP20) family.</text>
</comment>
<evidence type="ECO:0000313" key="6">
    <source>
        <dbReference type="EMBL" id="GJD38049.1"/>
    </source>
</evidence>
<dbReference type="AlphaFoldDB" id="A0AAV4Z3L5"/>
<feature type="region of interest" description="Disordered" evidence="4">
    <location>
        <begin position="149"/>
        <end position="174"/>
    </location>
</feature>
<organism evidence="6 7">
    <name type="scientific">Methylobacterium bullatum</name>
    <dbReference type="NCBI Taxonomy" id="570505"/>
    <lineage>
        <taxon>Bacteria</taxon>
        <taxon>Pseudomonadati</taxon>
        <taxon>Pseudomonadota</taxon>
        <taxon>Alphaproteobacteria</taxon>
        <taxon>Hyphomicrobiales</taxon>
        <taxon>Methylobacteriaceae</taxon>
        <taxon>Methylobacterium</taxon>
    </lineage>
</organism>
<dbReference type="PANTHER" id="PTHR47062:SF1">
    <property type="entry name" value="SMALL HEAT SHOCK PROTEIN IBPA"/>
    <property type="match status" value="1"/>
</dbReference>
<accession>A0AAV4Z3L5</accession>
<evidence type="ECO:0000256" key="1">
    <source>
        <dbReference type="ARBA" id="ARBA00023016"/>
    </source>
</evidence>
<evidence type="ECO:0000313" key="7">
    <source>
        <dbReference type="Proteomes" id="UP001055307"/>
    </source>
</evidence>
<dbReference type="SUPFAM" id="SSF49764">
    <property type="entry name" value="HSP20-like chaperones"/>
    <property type="match status" value="1"/>
</dbReference>
<protein>
    <submittedName>
        <fullName evidence="6">Small heat shock protein IbpA</fullName>
    </submittedName>
</protein>
<dbReference type="Proteomes" id="UP001055307">
    <property type="component" value="Unassembled WGS sequence"/>
</dbReference>
<evidence type="ECO:0000256" key="4">
    <source>
        <dbReference type="SAM" id="MobiDB-lite"/>
    </source>
</evidence>
<proteinExistence type="inferred from homology"/>
<dbReference type="EMBL" id="BPQF01000003">
    <property type="protein sequence ID" value="GJD38049.1"/>
    <property type="molecule type" value="Genomic_DNA"/>
</dbReference>
<name>A0AAV4Z3L5_9HYPH</name>
<feature type="domain" description="SHSP" evidence="5">
    <location>
        <begin position="29"/>
        <end position="148"/>
    </location>
</feature>
<comment type="caution">
    <text evidence="6">The sequence shown here is derived from an EMBL/GenBank/DDBJ whole genome shotgun (WGS) entry which is preliminary data.</text>
</comment>
<dbReference type="Gene3D" id="2.60.40.790">
    <property type="match status" value="1"/>
</dbReference>
<dbReference type="CDD" id="cd06470">
    <property type="entry name" value="ACD_IbpA-B_like"/>
    <property type="match status" value="1"/>
</dbReference>
<reference evidence="6" key="2">
    <citation type="submission" date="2021-08" db="EMBL/GenBank/DDBJ databases">
        <authorList>
            <person name="Tani A."/>
            <person name="Ola A."/>
            <person name="Ogura Y."/>
            <person name="Katsura K."/>
            <person name="Hayashi T."/>
        </authorList>
    </citation>
    <scope>NUCLEOTIDE SEQUENCE</scope>
    <source>
        <strain evidence="6">DSM 21893</strain>
    </source>
</reference>
<reference evidence="6" key="1">
    <citation type="journal article" date="2016" name="Front. Microbiol.">
        <title>Genome Sequence of the Piezophilic, Mesophilic Sulfate-Reducing Bacterium Desulfovibrio indicus J2T.</title>
        <authorList>
            <person name="Cao J."/>
            <person name="Maignien L."/>
            <person name="Shao Z."/>
            <person name="Alain K."/>
            <person name="Jebbar M."/>
        </authorList>
    </citation>
    <scope>NUCLEOTIDE SEQUENCE</scope>
    <source>
        <strain evidence="6">DSM 21893</strain>
    </source>
</reference>
<feature type="compositionally biased region" description="Polar residues" evidence="4">
    <location>
        <begin position="149"/>
        <end position="163"/>
    </location>
</feature>
<dbReference type="InterPro" id="IPR008978">
    <property type="entry name" value="HSP20-like_chaperone"/>
</dbReference>
<dbReference type="RefSeq" id="WP_192216466.1">
    <property type="nucleotide sequence ID" value="NZ_BPQF01000003.1"/>
</dbReference>
<sequence length="174" mass="19289">MRTLDFAPLYRSTVGFDRMISLLDQAARVEPSTTWPPYDIEKVADDAYRITMAVAGFTPDEIDLTQHDTVLQVTGQRTGRRGDRTTDQDGERAYLHRGIATRPFRQTFNLADHVRVTGASLDNGLLTVDLKREVPEALKPRRIAIASATSPIGQDNAQVQDNAHAQVEDQAEAA</sequence>
<evidence type="ECO:0000256" key="2">
    <source>
        <dbReference type="PROSITE-ProRule" id="PRU00285"/>
    </source>
</evidence>
<evidence type="ECO:0000256" key="3">
    <source>
        <dbReference type="RuleBase" id="RU003616"/>
    </source>
</evidence>
<dbReference type="Pfam" id="PF00011">
    <property type="entry name" value="HSP20"/>
    <property type="match status" value="1"/>
</dbReference>
<dbReference type="PANTHER" id="PTHR47062">
    <property type="match status" value="1"/>
</dbReference>
<dbReference type="PROSITE" id="PS01031">
    <property type="entry name" value="SHSP"/>
    <property type="match status" value="1"/>
</dbReference>
<dbReference type="InterPro" id="IPR037913">
    <property type="entry name" value="ACD_IbpA/B"/>
</dbReference>
<keyword evidence="7" id="KW-1185">Reference proteome</keyword>
<gene>
    <name evidence="6" type="primary">ibpA_1</name>
    <name evidence="6" type="ORF">OICFNHDK_0489</name>
</gene>
<keyword evidence="1 6" id="KW-0346">Stress response</keyword>